<dbReference type="RefSeq" id="WP_149676632.1">
    <property type="nucleotide sequence ID" value="NZ_VTUZ01000081.1"/>
</dbReference>
<protein>
    <recommendedName>
        <fullName evidence="2">HTH luxR-type domain-containing protein</fullName>
    </recommendedName>
</protein>
<dbReference type="AlphaFoldDB" id="A0A5B0G4N9"/>
<feature type="domain" description="HTH luxR-type" evidence="2">
    <location>
        <begin position="1"/>
        <end position="51"/>
    </location>
</feature>
<dbReference type="SMART" id="SM00421">
    <property type="entry name" value="HTH_LUXR"/>
    <property type="match status" value="1"/>
</dbReference>
<evidence type="ECO:0000313" key="4">
    <source>
        <dbReference type="Proteomes" id="UP000325273"/>
    </source>
</evidence>
<sequence>MEQVLIGQPSKIIAAELGISQRTIGNHRTAGMKKTGSRSLPALARLALAAASRDAQAPSSAGNDFPVAPIARTSK</sequence>
<name>A0A5B0G4N9_9BURK</name>
<dbReference type="Pfam" id="PF00196">
    <property type="entry name" value="GerE"/>
    <property type="match status" value="1"/>
</dbReference>
<keyword evidence="4" id="KW-1185">Reference proteome</keyword>
<proteinExistence type="predicted"/>
<dbReference type="Gene3D" id="1.10.10.10">
    <property type="entry name" value="Winged helix-like DNA-binding domain superfamily/Winged helix DNA-binding domain"/>
    <property type="match status" value="1"/>
</dbReference>
<gene>
    <name evidence="3" type="ORF">FVF58_48640</name>
</gene>
<dbReference type="InterPro" id="IPR036388">
    <property type="entry name" value="WH-like_DNA-bd_sf"/>
</dbReference>
<dbReference type="InterPro" id="IPR000792">
    <property type="entry name" value="Tscrpt_reg_LuxR_C"/>
</dbReference>
<comment type="caution">
    <text evidence="3">The sequence shown here is derived from an EMBL/GenBank/DDBJ whole genome shotgun (WGS) entry which is preliminary data.</text>
</comment>
<dbReference type="GO" id="GO:0006355">
    <property type="term" value="P:regulation of DNA-templated transcription"/>
    <property type="evidence" value="ECO:0007669"/>
    <property type="project" value="InterPro"/>
</dbReference>
<dbReference type="SUPFAM" id="SSF46894">
    <property type="entry name" value="C-terminal effector domain of the bipartite response regulators"/>
    <property type="match status" value="1"/>
</dbReference>
<dbReference type="GO" id="GO:0003677">
    <property type="term" value="F:DNA binding"/>
    <property type="evidence" value="ECO:0007669"/>
    <property type="project" value="InterPro"/>
</dbReference>
<dbReference type="EMBL" id="VTUZ01000081">
    <property type="protein sequence ID" value="KAA0997551.1"/>
    <property type="molecule type" value="Genomic_DNA"/>
</dbReference>
<reference evidence="3 4" key="1">
    <citation type="submission" date="2019-08" db="EMBL/GenBank/DDBJ databases">
        <title>Paraburkholderia sp. DCY113.</title>
        <authorList>
            <person name="Kang J."/>
        </authorList>
    </citation>
    <scope>NUCLEOTIDE SEQUENCE [LARGE SCALE GENOMIC DNA]</scope>
    <source>
        <strain evidence="3 4">DCY113</strain>
    </source>
</reference>
<accession>A0A5B0G4N9</accession>
<feature type="region of interest" description="Disordered" evidence="1">
    <location>
        <begin position="54"/>
        <end position="75"/>
    </location>
</feature>
<evidence type="ECO:0000313" key="3">
    <source>
        <dbReference type="EMBL" id="KAA0997551.1"/>
    </source>
</evidence>
<evidence type="ECO:0000256" key="1">
    <source>
        <dbReference type="SAM" id="MobiDB-lite"/>
    </source>
</evidence>
<organism evidence="3 4">
    <name type="scientific">Paraburkholderia panacisoli</name>
    <dbReference type="NCBI Taxonomy" id="2603818"/>
    <lineage>
        <taxon>Bacteria</taxon>
        <taxon>Pseudomonadati</taxon>
        <taxon>Pseudomonadota</taxon>
        <taxon>Betaproteobacteria</taxon>
        <taxon>Burkholderiales</taxon>
        <taxon>Burkholderiaceae</taxon>
        <taxon>Paraburkholderia</taxon>
    </lineage>
</organism>
<dbReference type="PROSITE" id="PS50043">
    <property type="entry name" value="HTH_LUXR_2"/>
    <property type="match status" value="1"/>
</dbReference>
<evidence type="ECO:0000259" key="2">
    <source>
        <dbReference type="PROSITE" id="PS50043"/>
    </source>
</evidence>
<dbReference type="InterPro" id="IPR016032">
    <property type="entry name" value="Sig_transdc_resp-reg_C-effctor"/>
</dbReference>
<dbReference type="Proteomes" id="UP000325273">
    <property type="component" value="Unassembled WGS sequence"/>
</dbReference>